<dbReference type="GO" id="GO:0003700">
    <property type="term" value="F:DNA-binding transcription factor activity"/>
    <property type="evidence" value="ECO:0007669"/>
    <property type="project" value="InterPro"/>
</dbReference>
<organism evidence="5 6">
    <name type="scientific">Congzhengia minquanensis</name>
    <dbReference type="NCBI Taxonomy" id="2763657"/>
    <lineage>
        <taxon>Bacteria</taxon>
        <taxon>Bacillati</taxon>
        <taxon>Bacillota</taxon>
        <taxon>Clostridia</taxon>
        <taxon>Eubacteriales</taxon>
        <taxon>Oscillospiraceae</taxon>
        <taxon>Congzhengia</taxon>
    </lineage>
</organism>
<evidence type="ECO:0000259" key="4">
    <source>
        <dbReference type="PROSITE" id="PS50949"/>
    </source>
</evidence>
<sequence length="486" mass="56073">MDSNRMELHQLIYELFKRQIMFGVHHFEDTLPTMKEASEYFFVSVDTVRKAYLKLKQEGYITLSTGVGAVVSVRYGNRAIRRNIQNFFARRRTALFDLAHSTFPLLSNAQWVSLRYAGPEILDEVEAFCTAKNTPSPYRRVQQFLLIYNSLGNDLLIRLIWQMLLFLQAPFLSYSQNRNYFNGAGPLRDMVQLCRKKDWKALWNAIELFQRQFISALRLFYNERIPKGGGEQVEFDWSIYKESSQICYSLGLKLLHEIREDSILEGTYLSAPTNIAEDNGVSLNTVRRTISILNKLGATQTINGVGTKVLSPLESVKNRNVTHPVIQNRLLTFAQCVQILTLSCRACAQMTAVSLTKFGINAWVNQLKKVKRSGQYEIMVHACMEFISKFSPYQALQKSYAQLLEQLFWGYPLRDMHGTRESINAFYLPYLNGLINCLEQNELLDFSLILEQLMRKELEFTVNYLKDLGIPNVSAILVFDDEDITK</sequence>
<evidence type="ECO:0000256" key="2">
    <source>
        <dbReference type="ARBA" id="ARBA00023125"/>
    </source>
</evidence>
<dbReference type="EMBL" id="JACRSU010000001">
    <property type="protein sequence ID" value="MBC8539603.1"/>
    <property type="molecule type" value="Genomic_DNA"/>
</dbReference>
<feature type="domain" description="HTH gntR-type" evidence="4">
    <location>
        <begin position="6"/>
        <end position="74"/>
    </location>
</feature>
<comment type="caution">
    <text evidence="5">The sequence shown here is derived from an EMBL/GenBank/DDBJ whole genome shotgun (WGS) entry which is preliminary data.</text>
</comment>
<accession>A0A926DIQ7</accession>
<dbReference type="AlphaFoldDB" id="A0A926DIQ7"/>
<evidence type="ECO:0000313" key="6">
    <source>
        <dbReference type="Proteomes" id="UP000611762"/>
    </source>
</evidence>
<dbReference type="PANTHER" id="PTHR44846">
    <property type="entry name" value="MANNOSYL-D-GLYCERATE TRANSPORT/METABOLISM SYSTEM REPRESSOR MNGR-RELATED"/>
    <property type="match status" value="1"/>
</dbReference>
<evidence type="ECO:0000256" key="3">
    <source>
        <dbReference type="ARBA" id="ARBA00023163"/>
    </source>
</evidence>
<dbReference type="RefSeq" id="WP_249310817.1">
    <property type="nucleotide sequence ID" value="NZ_JACRSU010000001.1"/>
</dbReference>
<evidence type="ECO:0000256" key="1">
    <source>
        <dbReference type="ARBA" id="ARBA00023015"/>
    </source>
</evidence>
<dbReference type="InterPro" id="IPR036388">
    <property type="entry name" value="WH-like_DNA-bd_sf"/>
</dbReference>
<dbReference type="InterPro" id="IPR050679">
    <property type="entry name" value="Bact_HTH_transcr_reg"/>
</dbReference>
<dbReference type="InterPro" id="IPR036390">
    <property type="entry name" value="WH_DNA-bd_sf"/>
</dbReference>
<gene>
    <name evidence="5" type="ORF">H8698_01265</name>
</gene>
<dbReference type="SUPFAM" id="SSF46785">
    <property type="entry name" value="Winged helix' DNA-binding domain"/>
    <property type="match status" value="2"/>
</dbReference>
<evidence type="ECO:0000313" key="5">
    <source>
        <dbReference type="EMBL" id="MBC8539603.1"/>
    </source>
</evidence>
<keyword evidence="2" id="KW-0238">DNA-binding</keyword>
<dbReference type="SMART" id="SM00345">
    <property type="entry name" value="HTH_GNTR"/>
    <property type="match status" value="2"/>
</dbReference>
<name>A0A926DIQ7_9FIRM</name>
<dbReference type="GO" id="GO:0045892">
    <property type="term" value="P:negative regulation of DNA-templated transcription"/>
    <property type="evidence" value="ECO:0007669"/>
    <property type="project" value="TreeGrafter"/>
</dbReference>
<dbReference type="PANTHER" id="PTHR44846:SF1">
    <property type="entry name" value="MANNOSYL-D-GLYCERATE TRANSPORT_METABOLISM SYSTEM REPRESSOR MNGR-RELATED"/>
    <property type="match status" value="1"/>
</dbReference>
<reference evidence="5" key="1">
    <citation type="submission" date="2020-08" db="EMBL/GenBank/DDBJ databases">
        <title>Genome public.</title>
        <authorList>
            <person name="Liu C."/>
            <person name="Sun Q."/>
        </authorList>
    </citation>
    <scope>NUCLEOTIDE SEQUENCE</scope>
    <source>
        <strain evidence="5">H8</strain>
    </source>
</reference>
<protein>
    <submittedName>
        <fullName evidence="5">GntR family transcriptional regulator</fullName>
    </submittedName>
</protein>
<dbReference type="GO" id="GO:0003677">
    <property type="term" value="F:DNA binding"/>
    <property type="evidence" value="ECO:0007669"/>
    <property type="project" value="UniProtKB-KW"/>
</dbReference>
<keyword evidence="6" id="KW-1185">Reference proteome</keyword>
<dbReference type="PROSITE" id="PS50949">
    <property type="entry name" value="HTH_GNTR"/>
    <property type="match status" value="2"/>
</dbReference>
<proteinExistence type="predicted"/>
<feature type="domain" description="HTH gntR-type" evidence="4">
    <location>
        <begin position="244"/>
        <end position="312"/>
    </location>
</feature>
<dbReference type="Gene3D" id="1.10.10.10">
    <property type="entry name" value="Winged helix-like DNA-binding domain superfamily/Winged helix DNA-binding domain"/>
    <property type="match status" value="2"/>
</dbReference>
<keyword evidence="1" id="KW-0805">Transcription regulation</keyword>
<dbReference type="InterPro" id="IPR000524">
    <property type="entry name" value="Tscrpt_reg_HTH_GntR"/>
</dbReference>
<keyword evidence="3" id="KW-0804">Transcription</keyword>
<dbReference type="Proteomes" id="UP000611762">
    <property type="component" value="Unassembled WGS sequence"/>
</dbReference>
<dbReference type="Pfam" id="PF00392">
    <property type="entry name" value="GntR"/>
    <property type="match status" value="1"/>
</dbReference>